<dbReference type="Gene3D" id="1.10.455.10">
    <property type="entry name" value="Ribosomal protein S7 domain"/>
    <property type="match status" value="2"/>
</dbReference>
<gene>
    <name evidence="5" type="ORF">SBAD_LOCUS944</name>
</gene>
<reference evidence="7" key="1">
    <citation type="submission" date="2016-06" db="UniProtKB">
        <authorList>
            <consortium name="WormBaseParasite"/>
        </authorList>
    </citation>
    <scope>IDENTIFICATION</scope>
</reference>
<dbReference type="PANTHER" id="PTHR11205">
    <property type="entry name" value="RIBOSOMAL PROTEIN S7"/>
    <property type="match status" value="1"/>
</dbReference>
<dbReference type="SUPFAM" id="SSF47973">
    <property type="entry name" value="Ribosomal protein S7"/>
    <property type="match status" value="1"/>
</dbReference>
<sequence>MQFLLIRWLLRIHSPQLYSKFINMVMMNGEKFLARTIVYGAFEEIKRIQLKKYFAAKTDAEREAIECDPRKIFHSAIKNCTPALKLTPVTRGGITYQVPCFVRDKEAQFMALKWMGRVVKKKQDLHRQCETNRAYAHYRWS</sequence>
<keyword evidence="6" id="KW-1185">Reference proteome</keyword>
<evidence type="ECO:0000259" key="4">
    <source>
        <dbReference type="Pfam" id="PF00177"/>
    </source>
</evidence>
<accession>A0A183IBF0</accession>
<dbReference type="WBParaSite" id="SBAD_0000097401-mRNA-1">
    <property type="protein sequence ID" value="SBAD_0000097401-mRNA-1"/>
    <property type="gene ID" value="SBAD_0000097401"/>
</dbReference>
<evidence type="ECO:0000313" key="5">
    <source>
        <dbReference type="EMBL" id="VDO92709.1"/>
    </source>
</evidence>
<proteinExistence type="inferred from homology"/>
<evidence type="ECO:0000256" key="2">
    <source>
        <dbReference type="ARBA" id="ARBA00022980"/>
    </source>
</evidence>
<dbReference type="Pfam" id="PF00177">
    <property type="entry name" value="Ribosomal_S7"/>
    <property type="match status" value="1"/>
</dbReference>
<dbReference type="GO" id="GO:1990904">
    <property type="term" value="C:ribonucleoprotein complex"/>
    <property type="evidence" value="ECO:0007669"/>
    <property type="project" value="UniProtKB-KW"/>
</dbReference>
<dbReference type="EMBL" id="UZAM01006665">
    <property type="protein sequence ID" value="VDO92709.1"/>
    <property type="molecule type" value="Genomic_DNA"/>
</dbReference>
<dbReference type="Proteomes" id="UP000270296">
    <property type="component" value="Unassembled WGS sequence"/>
</dbReference>
<dbReference type="InterPro" id="IPR023798">
    <property type="entry name" value="Ribosomal_uS7_dom"/>
</dbReference>
<dbReference type="OrthoDB" id="9972728at2759"/>
<keyword evidence="2" id="KW-0689">Ribosomal protein</keyword>
<feature type="domain" description="Small ribosomal subunit protein uS7" evidence="4">
    <location>
        <begin position="13"/>
        <end position="115"/>
    </location>
</feature>
<dbReference type="AlphaFoldDB" id="A0A183IBF0"/>
<evidence type="ECO:0000256" key="3">
    <source>
        <dbReference type="ARBA" id="ARBA00023274"/>
    </source>
</evidence>
<dbReference type="PIRSF" id="PIRSF002122">
    <property type="entry name" value="RPS7p_RPS7a_RPS5e_RPS7o"/>
    <property type="match status" value="1"/>
</dbReference>
<dbReference type="InterPro" id="IPR036823">
    <property type="entry name" value="Ribosomal_uS7_dom_sf"/>
</dbReference>
<protein>
    <submittedName>
        <fullName evidence="7">Ribosomal_S7 domain-containing protein</fullName>
    </submittedName>
</protein>
<evidence type="ECO:0000313" key="7">
    <source>
        <dbReference type="WBParaSite" id="SBAD_0000097401-mRNA-1"/>
    </source>
</evidence>
<keyword evidence="3" id="KW-0687">Ribonucleoprotein</keyword>
<dbReference type="GO" id="GO:0005840">
    <property type="term" value="C:ribosome"/>
    <property type="evidence" value="ECO:0007669"/>
    <property type="project" value="UniProtKB-KW"/>
</dbReference>
<comment type="similarity">
    <text evidence="1">Belongs to the universal ribosomal protein uS7 family.</text>
</comment>
<organism evidence="7">
    <name type="scientific">Soboliphyme baturini</name>
    <dbReference type="NCBI Taxonomy" id="241478"/>
    <lineage>
        <taxon>Eukaryota</taxon>
        <taxon>Metazoa</taxon>
        <taxon>Ecdysozoa</taxon>
        <taxon>Nematoda</taxon>
        <taxon>Enoplea</taxon>
        <taxon>Dorylaimia</taxon>
        <taxon>Dioctophymatida</taxon>
        <taxon>Dioctophymatoidea</taxon>
        <taxon>Soboliphymatidae</taxon>
        <taxon>Soboliphyme</taxon>
    </lineage>
</organism>
<evidence type="ECO:0000256" key="1">
    <source>
        <dbReference type="ARBA" id="ARBA00007151"/>
    </source>
</evidence>
<name>A0A183IBF0_9BILA</name>
<dbReference type="GO" id="GO:0006412">
    <property type="term" value="P:translation"/>
    <property type="evidence" value="ECO:0007669"/>
    <property type="project" value="InterPro"/>
</dbReference>
<evidence type="ECO:0000313" key="6">
    <source>
        <dbReference type="Proteomes" id="UP000270296"/>
    </source>
</evidence>
<reference evidence="5 6" key="2">
    <citation type="submission" date="2018-11" db="EMBL/GenBank/DDBJ databases">
        <authorList>
            <consortium name="Pathogen Informatics"/>
        </authorList>
    </citation>
    <scope>NUCLEOTIDE SEQUENCE [LARGE SCALE GENOMIC DNA]</scope>
</reference>
<dbReference type="InterPro" id="IPR000235">
    <property type="entry name" value="Ribosomal_uS7"/>
</dbReference>